<comment type="subcellular location">
    <subcellularLocation>
        <location evidence="1">Cell membrane</location>
        <topology evidence="1">Multi-pass membrane protein</topology>
    </subcellularLocation>
</comment>
<dbReference type="InterPro" id="IPR001633">
    <property type="entry name" value="EAL_dom"/>
</dbReference>
<dbReference type="PANTHER" id="PTHR33121:SF23">
    <property type="entry name" value="CYCLIC DI-GMP PHOSPHODIESTERASE PDEB"/>
    <property type="match status" value="1"/>
</dbReference>
<feature type="domain" description="EAL" evidence="7">
    <location>
        <begin position="479"/>
        <end position="734"/>
    </location>
</feature>
<evidence type="ECO:0000256" key="1">
    <source>
        <dbReference type="ARBA" id="ARBA00004651"/>
    </source>
</evidence>
<evidence type="ECO:0000256" key="3">
    <source>
        <dbReference type="ARBA" id="ARBA00022692"/>
    </source>
</evidence>
<dbReference type="InterPro" id="IPR000160">
    <property type="entry name" value="GGDEF_dom"/>
</dbReference>
<feature type="transmembrane region" description="Helical" evidence="6">
    <location>
        <begin position="242"/>
        <end position="262"/>
    </location>
</feature>
<dbReference type="Pfam" id="PF00563">
    <property type="entry name" value="EAL"/>
    <property type="match status" value="1"/>
</dbReference>
<dbReference type="Pfam" id="PF05231">
    <property type="entry name" value="MASE1"/>
    <property type="match status" value="1"/>
</dbReference>
<dbReference type="GO" id="GO:0071111">
    <property type="term" value="F:cyclic-guanylate-specific phosphodiesterase activity"/>
    <property type="evidence" value="ECO:0007669"/>
    <property type="project" value="InterPro"/>
</dbReference>
<accession>A0A370DCW5</accession>
<dbReference type="InterPro" id="IPR007895">
    <property type="entry name" value="MASE1"/>
</dbReference>
<dbReference type="InterPro" id="IPR043128">
    <property type="entry name" value="Rev_trsase/Diguanyl_cyclase"/>
</dbReference>
<dbReference type="SMART" id="SM00052">
    <property type="entry name" value="EAL"/>
    <property type="match status" value="1"/>
</dbReference>
<dbReference type="InterPro" id="IPR029787">
    <property type="entry name" value="Nucleotide_cyclase"/>
</dbReference>
<dbReference type="PANTHER" id="PTHR33121">
    <property type="entry name" value="CYCLIC DI-GMP PHOSPHODIESTERASE PDEF"/>
    <property type="match status" value="1"/>
</dbReference>
<evidence type="ECO:0000256" key="4">
    <source>
        <dbReference type="ARBA" id="ARBA00022989"/>
    </source>
</evidence>
<dbReference type="SUPFAM" id="SSF141868">
    <property type="entry name" value="EAL domain-like"/>
    <property type="match status" value="1"/>
</dbReference>
<evidence type="ECO:0000313" key="8">
    <source>
        <dbReference type="EMBL" id="RDH82127.1"/>
    </source>
</evidence>
<keyword evidence="9" id="KW-1185">Reference proteome</keyword>
<dbReference type="SUPFAM" id="SSF55073">
    <property type="entry name" value="Nucleotide cyclase"/>
    <property type="match status" value="1"/>
</dbReference>
<dbReference type="Pfam" id="PF00990">
    <property type="entry name" value="GGDEF"/>
    <property type="match status" value="1"/>
</dbReference>
<feature type="transmembrane region" description="Helical" evidence="6">
    <location>
        <begin position="77"/>
        <end position="100"/>
    </location>
</feature>
<feature type="transmembrane region" description="Helical" evidence="6">
    <location>
        <begin position="150"/>
        <end position="173"/>
    </location>
</feature>
<organism evidence="8 9">
    <name type="scientific">endosymbiont of Escarpia spicata</name>
    <dbReference type="NCBI Taxonomy" id="2200908"/>
    <lineage>
        <taxon>Bacteria</taxon>
        <taxon>Pseudomonadati</taxon>
        <taxon>Pseudomonadota</taxon>
        <taxon>Gammaproteobacteria</taxon>
        <taxon>sulfur-oxidizing symbionts</taxon>
    </lineage>
</organism>
<name>A0A370DCW5_9GAMM</name>
<evidence type="ECO:0000259" key="7">
    <source>
        <dbReference type="PROSITE" id="PS50883"/>
    </source>
</evidence>
<gene>
    <name evidence="8" type="ORF">DIZ78_17055</name>
</gene>
<dbReference type="EMBL" id="QFXE01000021">
    <property type="protein sequence ID" value="RDH82127.1"/>
    <property type="molecule type" value="Genomic_DNA"/>
</dbReference>
<dbReference type="Gene3D" id="3.20.20.450">
    <property type="entry name" value="EAL domain"/>
    <property type="match status" value="1"/>
</dbReference>
<comment type="caution">
    <text evidence="8">The sequence shown here is derived from an EMBL/GenBank/DDBJ whole genome shotgun (WGS) entry which is preliminary data.</text>
</comment>
<dbReference type="Proteomes" id="UP000254771">
    <property type="component" value="Unassembled WGS sequence"/>
</dbReference>
<evidence type="ECO:0000313" key="9">
    <source>
        <dbReference type="Proteomes" id="UP000254771"/>
    </source>
</evidence>
<feature type="transmembrane region" description="Helical" evidence="6">
    <location>
        <begin position="194"/>
        <end position="211"/>
    </location>
</feature>
<dbReference type="AlphaFoldDB" id="A0A370DCW5"/>
<evidence type="ECO:0000256" key="6">
    <source>
        <dbReference type="SAM" id="Phobius"/>
    </source>
</evidence>
<evidence type="ECO:0000256" key="5">
    <source>
        <dbReference type="ARBA" id="ARBA00023136"/>
    </source>
</evidence>
<sequence>MPFIQSLFFHISVSVTLFLATALSQPFHFSGREESMFFLPAGVGLGIAWRYGNKALIGAFAGLFIYYTTLHNLELWVALWTTTTWIFSVYFALWGLRLFIPEVLMKAPLKSLLTFFGFGVILAPLIHTLLDLPMVVPAGLVDPDQDIRIFLFLYWQGEAFGALLLTPVIFLAGRNFSMLYHGDYAVYPKNGREKILWLSLFSLNILSTFLWGESYLYAGISDQLFILFPLLAWSAYRLGVTFSSVAVFLTCFGIFSFYAFGFGGTPIPVTEQEYIALLTFIITISLLTYSVAVITLERRLETSRLRYAATHDPLSGLLNTRALKDRLESLMKGDAGIKPELGYLEIDQYEEMRRHYGVSGRNMLIKRFGLHLNKILSSSCEIFRIGAGEFAFISKEKGALPKSAHTWLNNPEPYRFEWEKKQFSIIPKACLLPITSHFDSPHHLLELASAHVNRLSKGERGLTSIDPMDDGVLKDRDIRAKWMGKLQQALADDQFRLLYQPIVSLNEKQAAVKNNNRMQHVEILLRLVADDGSLIEPGIFMPYAETFNLMPDVDRWVVSKALHLIENDPMLRQPETICAINLSGQSINDMAFPEYILEQLNNTNVDAKKICFEITETVALSDLKQAAHFFSQLREMGCSVALDDFGTGTASFEYLKRLHVDYLKIDGSFIREIEGNKLDYVIVTAIRDVARSTGTKTIAEYVETDGVLDLLIKLGVDYGQGYIFGKPEEITKSD</sequence>
<reference evidence="8 9" key="1">
    <citation type="journal article" date="2018" name="ISME J.">
        <title>Endosymbiont genomes yield clues of tubeworm success.</title>
        <authorList>
            <person name="Li Y."/>
            <person name="Liles M.R."/>
            <person name="Halanych K.M."/>
        </authorList>
    </citation>
    <scope>NUCLEOTIDE SEQUENCE [LARGE SCALE GENOMIC DNA]</scope>
    <source>
        <strain evidence="8">A1462</strain>
    </source>
</reference>
<keyword evidence="4 6" id="KW-1133">Transmembrane helix</keyword>
<dbReference type="InterPro" id="IPR035919">
    <property type="entry name" value="EAL_sf"/>
</dbReference>
<proteinExistence type="predicted"/>
<evidence type="ECO:0000256" key="2">
    <source>
        <dbReference type="ARBA" id="ARBA00022475"/>
    </source>
</evidence>
<keyword evidence="3 6" id="KW-0812">Transmembrane</keyword>
<dbReference type="Gene3D" id="3.30.70.270">
    <property type="match status" value="1"/>
</dbReference>
<dbReference type="GO" id="GO:0005886">
    <property type="term" value="C:plasma membrane"/>
    <property type="evidence" value="ECO:0007669"/>
    <property type="project" value="UniProtKB-SubCell"/>
</dbReference>
<dbReference type="CDD" id="cd01948">
    <property type="entry name" value="EAL"/>
    <property type="match status" value="1"/>
</dbReference>
<protein>
    <recommendedName>
        <fullName evidence="7">EAL domain-containing protein</fullName>
    </recommendedName>
</protein>
<keyword evidence="5 6" id="KW-0472">Membrane</keyword>
<dbReference type="InterPro" id="IPR050706">
    <property type="entry name" value="Cyclic-di-GMP_PDE-like"/>
</dbReference>
<keyword evidence="2" id="KW-1003">Cell membrane</keyword>
<feature type="transmembrane region" description="Helical" evidence="6">
    <location>
        <begin position="274"/>
        <end position="296"/>
    </location>
</feature>
<feature type="transmembrane region" description="Helical" evidence="6">
    <location>
        <begin position="112"/>
        <end position="130"/>
    </location>
</feature>
<dbReference type="PROSITE" id="PS50883">
    <property type="entry name" value="EAL"/>
    <property type="match status" value="1"/>
</dbReference>